<evidence type="ECO:0000256" key="2">
    <source>
        <dbReference type="ARBA" id="ARBA00022692"/>
    </source>
</evidence>
<feature type="transmembrane region" description="Helical" evidence="5">
    <location>
        <begin position="352"/>
        <end position="371"/>
    </location>
</feature>
<dbReference type="GO" id="GO:0022857">
    <property type="term" value="F:transmembrane transporter activity"/>
    <property type="evidence" value="ECO:0007669"/>
    <property type="project" value="InterPro"/>
</dbReference>
<evidence type="ECO:0000256" key="4">
    <source>
        <dbReference type="ARBA" id="ARBA00023136"/>
    </source>
</evidence>
<feature type="transmembrane region" description="Helical" evidence="5">
    <location>
        <begin position="285"/>
        <end position="308"/>
    </location>
</feature>
<dbReference type="PANTHER" id="PTHR42718:SF41">
    <property type="entry name" value="MFS TRANSPORTER OF UNKOWN SPECIFICITY (AFU_ORTHOLOGUE AFUA_5G09940)-RELATED"/>
    <property type="match status" value="1"/>
</dbReference>
<dbReference type="SUPFAM" id="SSF103473">
    <property type="entry name" value="MFS general substrate transporter"/>
    <property type="match status" value="1"/>
</dbReference>
<keyword evidence="7" id="KW-1185">Reference proteome</keyword>
<organism evidence="6 7">
    <name type="scientific">Lipomyces tetrasporus</name>
    <dbReference type="NCBI Taxonomy" id="54092"/>
    <lineage>
        <taxon>Eukaryota</taxon>
        <taxon>Fungi</taxon>
        <taxon>Dikarya</taxon>
        <taxon>Ascomycota</taxon>
        <taxon>Saccharomycotina</taxon>
        <taxon>Lipomycetes</taxon>
        <taxon>Lipomycetales</taxon>
        <taxon>Lipomycetaceae</taxon>
        <taxon>Lipomyces</taxon>
    </lineage>
</organism>
<dbReference type="GeneID" id="80885165"/>
<reference evidence="6" key="1">
    <citation type="submission" date="2023-03" db="EMBL/GenBank/DDBJ databases">
        <title>Near-Complete genome sequence of Lipomyces tetrasporous NRRL Y-64009, an oleaginous yeast capable of growing on lignocellulosic hydrolysates.</title>
        <authorList>
            <consortium name="Lawrence Berkeley National Laboratory"/>
            <person name="Jagtap S.S."/>
            <person name="Liu J.-J."/>
            <person name="Walukiewicz H.E."/>
            <person name="Pangilinan J."/>
            <person name="Lipzen A."/>
            <person name="Ahrendt S."/>
            <person name="Koriabine M."/>
            <person name="Cobaugh K."/>
            <person name="Salamov A."/>
            <person name="Yoshinaga Y."/>
            <person name="Ng V."/>
            <person name="Daum C."/>
            <person name="Grigoriev I.V."/>
            <person name="Slininger P.J."/>
            <person name="Dien B.S."/>
            <person name="Jin Y.-S."/>
            <person name="Rao C.V."/>
        </authorList>
    </citation>
    <scope>NUCLEOTIDE SEQUENCE</scope>
    <source>
        <strain evidence="6">NRRL Y-64009</strain>
    </source>
</reference>
<accession>A0AAD7QSG9</accession>
<comment type="caution">
    <text evidence="6">The sequence shown here is derived from an EMBL/GenBank/DDBJ whole genome shotgun (WGS) entry which is preliminary data.</text>
</comment>
<name>A0AAD7QSG9_9ASCO</name>
<dbReference type="Gene3D" id="1.20.1250.20">
    <property type="entry name" value="MFS general substrate transporter like domains"/>
    <property type="match status" value="1"/>
</dbReference>
<evidence type="ECO:0000313" key="6">
    <source>
        <dbReference type="EMBL" id="KAJ8100131.1"/>
    </source>
</evidence>
<dbReference type="InterPro" id="IPR036259">
    <property type="entry name" value="MFS_trans_sf"/>
</dbReference>
<feature type="transmembrane region" description="Helical" evidence="5">
    <location>
        <begin position="320"/>
        <end position="340"/>
    </location>
</feature>
<sequence length="449" mass="48597">MPAHEPVARGDEYLPPSEKRQVTGELGTFKAIAISAVIVLTQFVQPSTLNHGLRADFIYMIPFGAGVNGALAIGEDLGVPPNKATWTVAAYPYVSIIMIFDAGGVCPHGWSRGRLYGHKNVVLAAGIWWVIFQPVSGFVRNFIALCVIRALTGIGGAFMVPNAIALLTIAFPPGRQRNITVGLFGAMAPIGAAGGSVFPGIFPRDKGGGRIDYLGVYLGVAGLILFNFAWKGYPVSQEPIVGSDEPYVYVLLIVSILHFAAFVVWEWRVANEPILPLDIWPAPSFSIMIVVAFAFFSFMSVGIVIWYISIRNLTIRHYTLFLNGAGYATLAVCGTVAAIASAKVIRYLPAQYIMAIGSVASCVALTLTATMPEQQTYWVQIFPALIFTARQQGVAASLIGTILSYGLSTGLGFSGTVEVYTNNDGKDPVRRIRHALYVSAWPDVQWLWR</sequence>
<dbReference type="EMBL" id="JARPMG010000006">
    <property type="protein sequence ID" value="KAJ8100131.1"/>
    <property type="molecule type" value="Genomic_DNA"/>
</dbReference>
<keyword evidence="3 5" id="KW-1133">Transmembrane helix</keyword>
<dbReference type="Pfam" id="PF07690">
    <property type="entry name" value="MFS_1"/>
    <property type="match status" value="1"/>
</dbReference>
<dbReference type="PANTHER" id="PTHR42718">
    <property type="entry name" value="MAJOR FACILITATOR SUPERFAMILY MULTIDRUG TRANSPORTER MFSC"/>
    <property type="match status" value="1"/>
</dbReference>
<feature type="transmembrane region" description="Helical" evidence="5">
    <location>
        <begin position="181"/>
        <end position="202"/>
    </location>
</feature>
<evidence type="ECO:0000256" key="1">
    <source>
        <dbReference type="ARBA" id="ARBA00004141"/>
    </source>
</evidence>
<gene>
    <name evidence="6" type="ORF">POJ06DRAFT_282126</name>
</gene>
<keyword evidence="2 5" id="KW-0812">Transmembrane</keyword>
<evidence type="ECO:0000313" key="7">
    <source>
        <dbReference type="Proteomes" id="UP001217417"/>
    </source>
</evidence>
<comment type="subcellular location">
    <subcellularLocation>
        <location evidence="1">Membrane</location>
        <topology evidence="1">Multi-pass membrane protein</topology>
    </subcellularLocation>
</comment>
<dbReference type="RefSeq" id="XP_056043581.1">
    <property type="nucleotide sequence ID" value="XM_056189999.1"/>
</dbReference>
<feature type="transmembrane region" description="Helical" evidence="5">
    <location>
        <begin position="86"/>
        <end position="106"/>
    </location>
</feature>
<feature type="transmembrane region" description="Helical" evidence="5">
    <location>
        <begin position="26"/>
        <end position="45"/>
    </location>
</feature>
<feature type="transmembrane region" description="Helical" evidence="5">
    <location>
        <begin position="142"/>
        <end position="169"/>
    </location>
</feature>
<dbReference type="AlphaFoldDB" id="A0AAD7QSG9"/>
<dbReference type="Proteomes" id="UP001217417">
    <property type="component" value="Unassembled WGS sequence"/>
</dbReference>
<feature type="transmembrane region" description="Helical" evidence="5">
    <location>
        <begin position="214"/>
        <end position="234"/>
    </location>
</feature>
<dbReference type="InterPro" id="IPR011701">
    <property type="entry name" value="MFS"/>
</dbReference>
<evidence type="ECO:0000256" key="5">
    <source>
        <dbReference type="SAM" id="Phobius"/>
    </source>
</evidence>
<feature type="transmembrane region" description="Helical" evidence="5">
    <location>
        <begin position="246"/>
        <end position="265"/>
    </location>
</feature>
<protein>
    <submittedName>
        <fullName evidence="6">Major facilitator superfamily domain-containing protein</fullName>
    </submittedName>
</protein>
<evidence type="ECO:0000256" key="3">
    <source>
        <dbReference type="ARBA" id="ARBA00022989"/>
    </source>
</evidence>
<feature type="transmembrane region" description="Helical" evidence="5">
    <location>
        <begin position="118"/>
        <end position="136"/>
    </location>
</feature>
<proteinExistence type="predicted"/>
<dbReference type="GO" id="GO:0016020">
    <property type="term" value="C:membrane"/>
    <property type="evidence" value="ECO:0007669"/>
    <property type="project" value="UniProtKB-SubCell"/>
</dbReference>
<keyword evidence="4 5" id="KW-0472">Membrane</keyword>
<feature type="transmembrane region" description="Helical" evidence="5">
    <location>
        <begin position="57"/>
        <end position="74"/>
    </location>
</feature>